<dbReference type="Gene3D" id="1.10.1530.10">
    <property type="match status" value="1"/>
</dbReference>
<keyword evidence="2" id="KW-0560">Oxidoreductase</keyword>
<gene>
    <name evidence="3" type="ORF">EEW87_000380</name>
</gene>
<dbReference type="InterPro" id="IPR043144">
    <property type="entry name" value="Mal/L-sulf/L-lact_DH-like_ah"/>
</dbReference>
<dbReference type="EMBL" id="CP044548">
    <property type="protein sequence ID" value="QFQ29107.2"/>
    <property type="molecule type" value="Genomic_DNA"/>
</dbReference>
<dbReference type="RefSeq" id="WP_123092568.1">
    <property type="nucleotide sequence ID" value="NZ_CP044548.2"/>
</dbReference>
<dbReference type="SUPFAM" id="SSF89733">
    <property type="entry name" value="L-sulfolactate dehydrogenase-like"/>
    <property type="match status" value="1"/>
</dbReference>
<reference evidence="3 4" key="1">
    <citation type="submission" date="2019-09" db="EMBL/GenBank/DDBJ databases">
        <title>Complete Genome Sequence of Janibacter melonis M714 with both human health impact and industrial applications.</title>
        <authorList>
            <person name="Jin M."/>
            <person name="Zhao Q.R."/>
        </authorList>
    </citation>
    <scope>NUCLEOTIDE SEQUENCE [LARGE SCALE GENOMIC DNA]</scope>
    <source>
        <strain evidence="3 4">M714</strain>
    </source>
</reference>
<dbReference type="KEGG" id="jme:EEW87_000380"/>
<dbReference type="AlphaFoldDB" id="A0A5P8FHZ7"/>
<evidence type="ECO:0000313" key="3">
    <source>
        <dbReference type="EMBL" id="QFQ29107.2"/>
    </source>
</evidence>
<accession>A0A5P8FHZ7</accession>
<dbReference type="InterPro" id="IPR043143">
    <property type="entry name" value="Mal/L-sulf/L-lact_DH-like_NADP"/>
</dbReference>
<name>A0A5P8FHZ7_9MICO</name>
<dbReference type="PANTHER" id="PTHR11091:SF0">
    <property type="entry name" value="MALATE DEHYDROGENASE"/>
    <property type="match status" value="1"/>
</dbReference>
<evidence type="ECO:0000313" key="4">
    <source>
        <dbReference type="Proteomes" id="UP000271708"/>
    </source>
</evidence>
<organism evidence="3 4">
    <name type="scientific">Janibacter melonis</name>
    <dbReference type="NCBI Taxonomy" id="262209"/>
    <lineage>
        <taxon>Bacteria</taxon>
        <taxon>Bacillati</taxon>
        <taxon>Actinomycetota</taxon>
        <taxon>Actinomycetes</taxon>
        <taxon>Micrococcales</taxon>
        <taxon>Intrasporangiaceae</taxon>
        <taxon>Janibacter</taxon>
    </lineage>
</organism>
<evidence type="ECO:0000256" key="2">
    <source>
        <dbReference type="ARBA" id="ARBA00023002"/>
    </source>
</evidence>
<dbReference type="Pfam" id="PF02615">
    <property type="entry name" value="Ldh_2"/>
    <property type="match status" value="1"/>
</dbReference>
<proteinExistence type="inferred from homology"/>
<dbReference type="Gene3D" id="3.30.1370.60">
    <property type="entry name" value="Hypothetical oxidoreductase yiak, domain 2"/>
    <property type="match status" value="1"/>
</dbReference>
<evidence type="ECO:0000256" key="1">
    <source>
        <dbReference type="ARBA" id="ARBA00006056"/>
    </source>
</evidence>
<dbReference type="PANTHER" id="PTHR11091">
    <property type="entry name" value="OXIDOREDUCTASE-RELATED"/>
    <property type="match status" value="1"/>
</dbReference>
<dbReference type="Proteomes" id="UP000271708">
    <property type="component" value="Chromosome"/>
</dbReference>
<protein>
    <recommendedName>
        <fullName evidence="5">Lactate dehydrogenase</fullName>
    </recommendedName>
</protein>
<sequence length="348" mass="35741">MSRHVALGELHRFAADALRAVGMSVEHAGWTADGLVWADAHDLPAHGVSSKLVQCVARVRAGGTDATAPVVPVLERPAYAVLDACDGWGQVAGTDAMRRAVAKAGALGVGAVSVRRTSSAAAMGYYADLAASAGMLGIAVTNGPPLVAAPGGTRRVVSNMGHAVAAPAGEHGRVLYDTATTTMSTGQMDLHRERGEELPEGVLRDAQGEPTRDPSLWSTGLLEPIGGHRGFGLSIALELLTGVLAGGERFGDEVGLPTRHDETQGVSLMMIAVAPAEGVDLAARAQELVDRVVASGPDARTPGLRAVTAAARAEWEGVPYGDEQLERLASLADELDVAPPGVTSPAAR</sequence>
<comment type="similarity">
    <text evidence="1">Belongs to the LDH2/MDH2 oxidoreductase family.</text>
</comment>
<dbReference type="InterPro" id="IPR003767">
    <property type="entry name" value="Malate/L-lactate_DH-like"/>
</dbReference>
<evidence type="ECO:0008006" key="5">
    <source>
        <dbReference type="Google" id="ProtNLM"/>
    </source>
</evidence>
<dbReference type="GO" id="GO:0016491">
    <property type="term" value="F:oxidoreductase activity"/>
    <property type="evidence" value="ECO:0007669"/>
    <property type="project" value="UniProtKB-KW"/>
</dbReference>
<dbReference type="InterPro" id="IPR036111">
    <property type="entry name" value="Mal/L-sulfo/L-lacto_DH-like_sf"/>
</dbReference>
<dbReference type="GeneID" id="59162885"/>